<reference evidence="1 2" key="1">
    <citation type="submission" date="2016-10" db="EMBL/GenBank/DDBJ databases">
        <authorList>
            <person name="de Groot N.N."/>
        </authorList>
    </citation>
    <scope>NUCLEOTIDE SEQUENCE [LARGE SCALE GENOMIC DNA]</scope>
    <source>
        <strain evidence="1 2">AA1</strain>
    </source>
</reference>
<proteinExistence type="predicted"/>
<dbReference type="RefSeq" id="WP_092213657.1">
    <property type="nucleotide sequence ID" value="NZ_FMUX01000019.1"/>
</dbReference>
<name>A0A1G5ICV3_9BACT</name>
<evidence type="ECO:0000313" key="2">
    <source>
        <dbReference type="Proteomes" id="UP000198870"/>
    </source>
</evidence>
<organism evidence="1 2">
    <name type="scientific">Desulfoluna spongiiphila</name>
    <dbReference type="NCBI Taxonomy" id="419481"/>
    <lineage>
        <taxon>Bacteria</taxon>
        <taxon>Pseudomonadati</taxon>
        <taxon>Thermodesulfobacteriota</taxon>
        <taxon>Desulfobacteria</taxon>
        <taxon>Desulfobacterales</taxon>
        <taxon>Desulfolunaceae</taxon>
        <taxon>Desulfoluna</taxon>
    </lineage>
</organism>
<keyword evidence="2" id="KW-1185">Reference proteome</keyword>
<dbReference type="AlphaFoldDB" id="A0A1G5ICV3"/>
<dbReference type="EMBL" id="FMUX01000019">
    <property type="protein sequence ID" value="SCY73834.1"/>
    <property type="molecule type" value="Genomic_DNA"/>
</dbReference>
<dbReference type="OrthoDB" id="5422120at2"/>
<dbReference type="Proteomes" id="UP000198870">
    <property type="component" value="Unassembled WGS sequence"/>
</dbReference>
<gene>
    <name evidence="1" type="ORF">SAMN05216233_11924</name>
</gene>
<sequence>MATRKDMRNMSWDDFYFPVTHSPDHVTTHLKPMMHTFSEDGLNFESRDPVGPRTDIIENTAIHVPVSTCAVKTVPKNR</sequence>
<evidence type="ECO:0000313" key="1">
    <source>
        <dbReference type="EMBL" id="SCY73834.1"/>
    </source>
</evidence>
<protein>
    <submittedName>
        <fullName evidence="1">Uncharacterized protein</fullName>
    </submittedName>
</protein>
<accession>A0A1G5ICV3</accession>